<dbReference type="InterPro" id="IPR000683">
    <property type="entry name" value="Gfo/Idh/MocA-like_OxRdtase_N"/>
</dbReference>
<dbReference type="Pfam" id="PF01408">
    <property type="entry name" value="GFO_IDH_MocA"/>
    <property type="match status" value="1"/>
</dbReference>
<proteinExistence type="predicted"/>
<dbReference type="PANTHER" id="PTHR43708:SF3">
    <property type="entry name" value="OXIDOREDUCTASE"/>
    <property type="match status" value="1"/>
</dbReference>
<dbReference type="Gene3D" id="3.40.50.720">
    <property type="entry name" value="NAD(P)-binding Rossmann-like Domain"/>
    <property type="match status" value="1"/>
</dbReference>
<dbReference type="SUPFAM" id="SSF55347">
    <property type="entry name" value="Glyceraldehyde-3-phosphate dehydrogenase-like, C-terminal domain"/>
    <property type="match status" value="1"/>
</dbReference>
<dbReference type="AlphaFoldDB" id="B3T6P7"/>
<dbReference type="Pfam" id="PF22725">
    <property type="entry name" value="GFO_IDH_MocA_C3"/>
    <property type="match status" value="1"/>
</dbReference>
<protein>
    <submittedName>
        <fullName evidence="3">Putative Oxidoreductase family, NAD-binding Rossmann fold</fullName>
    </submittedName>
</protein>
<dbReference type="Gene3D" id="3.30.360.10">
    <property type="entry name" value="Dihydrodipicolinate Reductase, domain 2"/>
    <property type="match status" value="1"/>
</dbReference>
<reference evidence="3" key="1">
    <citation type="journal article" date="2008" name="ISME J.">
        <title>Genomic patterns of recombination, clonal divergence and environment in marine microbial populations.</title>
        <authorList>
            <person name="Konstantinidis K.T."/>
            <person name="Delong E.F."/>
        </authorList>
    </citation>
    <scope>NUCLEOTIDE SEQUENCE</scope>
</reference>
<feature type="domain" description="Gfo/Idh/MocA-like oxidoreductase N-terminal" evidence="1">
    <location>
        <begin position="7"/>
        <end position="136"/>
    </location>
</feature>
<dbReference type="EMBL" id="EU016625">
    <property type="protein sequence ID" value="ABZ08256.1"/>
    <property type="molecule type" value="Genomic_DNA"/>
</dbReference>
<accession>B3T6P7</accession>
<evidence type="ECO:0000259" key="2">
    <source>
        <dbReference type="Pfam" id="PF22725"/>
    </source>
</evidence>
<dbReference type="InterPro" id="IPR051317">
    <property type="entry name" value="Gfo/Idh/MocA_oxidoreduct"/>
</dbReference>
<dbReference type="InterPro" id="IPR055170">
    <property type="entry name" value="GFO_IDH_MocA-like_dom"/>
</dbReference>
<sequence>MPMINKIQYGMVGGGEGAFIGEIHRMAARLDNHFELVAGAFSAEAERSKRSGTTLGLLEDRCYADYQEMVSKELAREQPIEAVVIVTPNHLHLPIAEVFLKAGIHVICDKPLSAKLEEAHSFANFARQADKIFAITYNYSGYPLVRHAREIIAQGELGEIRTVQIEYAQDWLSEKLEESGHKQAVWRTDPMQAGDGGCLGDIGTHAFHLACFVSGLKPKAILADLKHFVEGRNVNDNAHILLRFSGGAKGMLWVSQVAPGNENGLRLRIYGSKAGLEWSQENPNYLNLSSLGEAPKVLGRGSPELSAAAAKMTRIPPGHPEGYIEGFANIYNEIAQAIYATRKGKPFPQGVLFPDLDDGIAGMEFIDAALKSNQNNSEWVSLVGHE</sequence>
<feature type="domain" description="GFO/IDH/MocA-like oxidoreductase" evidence="2">
    <location>
        <begin position="145"/>
        <end position="276"/>
    </location>
</feature>
<gene>
    <name evidence="3" type="ORF">ALOHA_HF4000APKG2K17ctg1g9</name>
</gene>
<dbReference type="GO" id="GO:0000166">
    <property type="term" value="F:nucleotide binding"/>
    <property type="evidence" value="ECO:0007669"/>
    <property type="project" value="InterPro"/>
</dbReference>
<organism evidence="3">
    <name type="scientific">uncultured marine microorganism HF4000_APKG2K17</name>
    <dbReference type="NCBI Taxonomy" id="455547"/>
    <lineage>
        <taxon>unclassified sequences</taxon>
        <taxon>environmental samples</taxon>
    </lineage>
</organism>
<dbReference type="PANTHER" id="PTHR43708">
    <property type="entry name" value="CONSERVED EXPRESSED OXIDOREDUCTASE (EUROFUNG)"/>
    <property type="match status" value="1"/>
</dbReference>
<dbReference type="SUPFAM" id="SSF51735">
    <property type="entry name" value="NAD(P)-binding Rossmann-fold domains"/>
    <property type="match status" value="1"/>
</dbReference>
<evidence type="ECO:0000259" key="1">
    <source>
        <dbReference type="Pfam" id="PF01408"/>
    </source>
</evidence>
<dbReference type="InterPro" id="IPR036291">
    <property type="entry name" value="NAD(P)-bd_dom_sf"/>
</dbReference>
<evidence type="ECO:0000313" key="3">
    <source>
        <dbReference type="EMBL" id="ABZ08256.1"/>
    </source>
</evidence>
<name>B3T6P7_9ZZZZ</name>